<accession>A0ACC3MFM7</accession>
<name>A0ACC3MFM7_9PEZI</name>
<sequence length="586" mass="63231">MTGGFTFPPPPPPPPKVDQPLGGQQGYQPSTYQHNARGRGRGRGGPRDSSGQRGRGQSGRGGHTSPFYSQAQPGQHQSGAPSSHGQYHSHQTVGYQSRGQRGSQHNVSTSRIAVNPESSSHRTGDGSISNYPQGGAGYGAPQAPSGGSPQRTVAGHKRKLEALRGPQDGRTRKPAPQTAPAVPSFGHPIVPSALSPPNTALEDSQTNGTKPKSVARSLGLTPSGEATQNTYSDSEDEKDVDEEAMYAELGDKLTFEHNGVVMSLKSQADLGAWKKERQKKWPTQARMAERAVERRRVGEERKRLPAGSGNLQDSKQRRTAKPNSNRATGEKAKPTNQTSGANSTPVAQKPVGVDQGSKGTLEKTKEELALQERRLSELRRRVAESEARNREAKAQKEREADRDAAASAGPHEETQDQNVLAETAFDINVGPQPQDGEEDAEHVEDIPGASALGVFSELSEDSSSGSDSDDSAPEEVTSKPTTSARPDTQRPLCKYFAASGYCRDGDACRFRHEPPQRTDAGGQSQRTEQTRHTPKPPPIQLATEKKSIFQRLVEQEEKAEDRLALQVIKHLGKAGFFRESTPAEEQ</sequence>
<comment type="caution">
    <text evidence="1">The sequence shown here is derived from an EMBL/GenBank/DDBJ whole genome shotgun (WGS) entry which is preliminary data.</text>
</comment>
<dbReference type="EMBL" id="JAUTXU010000327">
    <property type="protein sequence ID" value="KAK3686279.1"/>
    <property type="molecule type" value="Genomic_DNA"/>
</dbReference>
<proteinExistence type="predicted"/>
<gene>
    <name evidence="1" type="ORF">LTR37_019962</name>
</gene>
<dbReference type="Proteomes" id="UP001281147">
    <property type="component" value="Unassembled WGS sequence"/>
</dbReference>
<reference evidence="1" key="1">
    <citation type="submission" date="2023-07" db="EMBL/GenBank/DDBJ databases">
        <title>Black Yeasts Isolated from many extreme environments.</title>
        <authorList>
            <person name="Coleine C."/>
            <person name="Stajich J.E."/>
            <person name="Selbmann L."/>
        </authorList>
    </citation>
    <scope>NUCLEOTIDE SEQUENCE</scope>
    <source>
        <strain evidence="1">CCFEE 5714</strain>
    </source>
</reference>
<evidence type="ECO:0000313" key="2">
    <source>
        <dbReference type="Proteomes" id="UP001281147"/>
    </source>
</evidence>
<protein>
    <submittedName>
        <fullName evidence="1">Uncharacterized protein</fullName>
    </submittedName>
</protein>
<organism evidence="1 2">
    <name type="scientific">Vermiconidia calcicola</name>
    <dbReference type="NCBI Taxonomy" id="1690605"/>
    <lineage>
        <taxon>Eukaryota</taxon>
        <taxon>Fungi</taxon>
        <taxon>Dikarya</taxon>
        <taxon>Ascomycota</taxon>
        <taxon>Pezizomycotina</taxon>
        <taxon>Dothideomycetes</taxon>
        <taxon>Dothideomycetidae</taxon>
        <taxon>Mycosphaerellales</taxon>
        <taxon>Extremaceae</taxon>
        <taxon>Vermiconidia</taxon>
    </lineage>
</organism>
<evidence type="ECO:0000313" key="1">
    <source>
        <dbReference type="EMBL" id="KAK3686279.1"/>
    </source>
</evidence>
<keyword evidence="2" id="KW-1185">Reference proteome</keyword>